<reference evidence="1" key="1">
    <citation type="submission" date="2023-11" db="EMBL/GenBank/DDBJ databases">
        <authorList>
            <person name="Poullet M."/>
        </authorList>
    </citation>
    <scope>NUCLEOTIDE SEQUENCE</scope>
    <source>
        <strain evidence="1">E1834</strain>
    </source>
</reference>
<dbReference type="Proteomes" id="UP001497535">
    <property type="component" value="Unassembled WGS sequence"/>
</dbReference>
<name>A0ACB0Y5N6_MELEN</name>
<gene>
    <name evidence="1" type="ORF">MENTE1834_LOCUS8097</name>
</gene>
<protein>
    <submittedName>
        <fullName evidence="1">Uncharacterized protein</fullName>
    </submittedName>
</protein>
<sequence>MRGLPGKIGERGNAGLPGIPGQAGLRGTPGNVSCFYTLIKKGVTE</sequence>
<evidence type="ECO:0000313" key="1">
    <source>
        <dbReference type="EMBL" id="CAK5033368.1"/>
    </source>
</evidence>
<organism evidence="1 2">
    <name type="scientific">Meloidogyne enterolobii</name>
    <name type="common">Root-knot nematode worm</name>
    <name type="synonym">Meloidogyne mayaguensis</name>
    <dbReference type="NCBI Taxonomy" id="390850"/>
    <lineage>
        <taxon>Eukaryota</taxon>
        <taxon>Metazoa</taxon>
        <taxon>Ecdysozoa</taxon>
        <taxon>Nematoda</taxon>
        <taxon>Chromadorea</taxon>
        <taxon>Rhabditida</taxon>
        <taxon>Tylenchina</taxon>
        <taxon>Tylenchomorpha</taxon>
        <taxon>Tylenchoidea</taxon>
        <taxon>Meloidogynidae</taxon>
        <taxon>Meloidogyninae</taxon>
        <taxon>Meloidogyne</taxon>
    </lineage>
</organism>
<keyword evidence="2" id="KW-1185">Reference proteome</keyword>
<evidence type="ECO:0000313" key="2">
    <source>
        <dbReference type="Proteomes" id="UP001497535"/>
    </source>
</evidence>
<comment type="caution">
    <text evidence="1">The sequence shown here is derived from an EMBL/GenBank/DDBJ whole genome shotgun (WGS) entry which is preliminary data.</text>
</comment>
<accession>A0ACB0Y5N6</accession>
<dbReference type="EMBL" id="CAVMJV010000007">
    <property type="protein sequence ID" value="CAK5033368.1"/>
    <property type="molecule type" value="Genomic_DNA"/>
</dbReference>
<proteinExistence type="predicted"/>